<evidence type="ECO:0000256" key="3">
    <source>
        <dbReference type="ARBA" id="ARBA00023125"/>
    </source>
</evidence>
<name>A0A563UGJ9_9SPHI</name>
<dbReference type="InterPro" id="IPR044946">
    <property type="entry name" value="Restrct_endonuc_typeI_TRD_sf"/>
</dbReference>
<evidence type="ECO:0000256" key="1">
    <source>
        <dbReference type="ARBA" id="ARBA00010923"/>
    </source>
</evidence>
<feature type="domain" description="Type I restriction modification DNA specificity" evidence="4">
    <location>
        <begin position="38"/>
        <end position="190"/>
    </location>
</feature>
<sequence>MNNNLKITGISSIPYNWNILPIKEILIKAQLGGNYENGESERGLPLIKMGNIGRGKINVNKIEYIPEDLTYSNEYLLNYGDLLLNTRNTLDLVGKVSIWRNELAKALFNSNLLRLTFDRNFVACNEFMNYVFNSEYGVKQLRSFATGTTSVAAIYSRDLLNFKVILPSIIEQQKIAEILSTVDDKINIITCQVAENENLKQGLMQQLLTKGIGHTHFKSSELGEIPESWEVVKQGTVARFFNGRAYKLSEWEESGIPVIRLQNLTGSGKDYYYSNLSLPEHQYCFNGDLLYMWSATFGAVWWKGGKAIYHYHIWKIEVNGEQLDKTYLYYLLTDVTARMKNQSHGSTMLHVTKTGMENLKIKLPPLSEQLKICELLTAIDRKLELLQEKKILYTQLKSGLMQQLLTGKIRANTYQPESAVA</sequence>
<dbReference type="Proteomes" id="UP000320042">
    <property type="component" value="Unassembled WGS sequence"/>
</dbReference>
<keyword evidence="2" id="KW-0680">Restriction system</keyword>
<comment type="caution">
    <text evidence="5">The sequence shown here is derived from an EMBL/GenBank/DDBJ whole genome shotgun (WGS) entry which is preliminary data.</text>
</comment>
<dbReference type="SUPFAM" id="SSF116734">
    <property type="entry name" value="DNA methylase specificity domain"/>
    <property type="match status" value="2"/>
</dbReference>
<dbReference type="PANTHER" id="PTHR30408">
    <property type="entry name" value="TYPE-1 RESTRICTION ENZYME ECOKI SPECIFICITY PROTEIN"/>
    <property type="match status" value="1"/>
</dbReference>
<dbReference type="CDD" id="cd17254">
    <property type="entry name" value="RMtype1_S_FclI-TRD1-CR1_like"/>
    <property type="match status" value="1"/>
</dbReference>
<dbReference type="GO" id="GO:0009307">
    <property type="term" value="P:DNA restriction-modification system"/>
    <property type="evidence" value="ECO:0007669"/>
    <property type="project" value="UniProtKB-KW"/>
</dbReference>
<dbReference type="AlphaFoldDB" id="A0A563UGJ9"/>
<dbReference type="EMBL" id="VOEJ01000002">
    <property type="protein sequence ID" value="TWR30471.1"/>
    <property type="molecule type" value="Genomic_DNA"/>
</dbReference>
<dbReference type="PANTHER" id="PTHR30408:SF12">
    <property type="entry name" value="TYPE I RESTRICTION ENZYME MJAVIII SPECIFICITY SUBUNIT"/>
    <property type="match status" value="1"/>
</dbReference>
<evidence type="ECO:0000256" key="2">
    <source>
        <dbReference type="ARBA" id="ARBA00022747"/>
    </source>
</evidence>
<reference evidence="5 6" key="1">
    <citation type="submission" date="2019-07" db="EMBL/GenBank/DDBJ databases">
        <authorList>
            <person name="Kim J."/>
        </authorList>
    </citation>
    <scope>NUCLEOTIDE SEQUENCE [LARGE SCALE GENOMIC DNA]</scope>
    <source>
        <strain evidence="6">dk17</strain>
    </source>
</reference>
<evidence type="ECO:0000259" key="4">
    <source>
        <dbReference type="Pfam" id="PF01420"/>
    </source>
</evidence>
<dbReference type="Pfam" id="PF01420">
    <property type="entry name" value="Methylase_S"/>
    <property type="match status" value="2"/>
</dbReference>
<gene>
    <name evidence="5" type="ORF">FPZ43_05895</name>
</gene>
<keyword evidence="6" id="KW-1185">Reference proteome</keyword>
<organism evidence="5 6">
    <name type="scientific">Mucilaginibacter pallidiroseus</name>
    <dbReference type="NCBI Taxonomy" id="2599295"/>
    <lineage>
        <taxon>Bacteria</taxon>
        <taxon>Pseudomonadati</taxon>
        <taxon>Bacteroidota</taxon>
        <taxon>Sphingobacteriia</taxon>
        <taxon>Sphingobacteriales</taxon>
        <taxon>Sphingobacteriaceae</taxon>
        <taxon>Mucilaginibacter</taxon>
    </lineage>
</organism>
<dbReference type="CDD" id="cd17525">
    <property type="entry name" value="RMtype1_S_Eco15ORF14057P-TRD1-CR1_like"/>
    <property type="match status" value="1"/>
</dbReference>
<dbReference type="InterPro" id="IPR052021">
    <property type="entry name" value="Type-I_RS_S_subunit"/>
</dbReference>
<dbReference type="RefSeq" id="WP_146380929.1">
    <property type="nucleotide sequence ID" value="NZ_VOEJ01000002.1"/>
</dbReference>
<accession>A0A563UGJ9</accession>
<feature type="domain" description="Type I restriction modification DNA specificity" evidence="4">
    <location>
        <begin position="226"/>
        <end position="390"/>
    </location>
</feature>
<keyword evidence="3" id="KW-0238">DNA-binding</keyword>
<evidence type="ECO:0000313" key="6">
    <source>
        <dbReference type="Proteomes" id="UP000320042"/>
    </source>
</evidence>
<dbReference type="InterPro" id="IPR000055">
    <property type="entry name" value="Restrct_endonuc_typeI_TRD"/>
</dbReference>
<dbReference type="GO" id="GO:0003677">
    <property type="term" value="F:DNA binding"/>
    <property type="evidence" value="ECO:0007669"/>
    <property type="project" value="UniProtKB-KW"/>
</dbReference>
<dbReference type="Gene3D" id="3.90.220.20">
    <property type="entry name" value="DNA methylase specificity domains"/>
    <property type="match status" value="2"/>
</dbReference>
<evidence type="ECO:0000313" key="5">
    <source>
        <dbReference type="EMBL" id="TWR30471.1"/>
    </source>
</evidence>
<dbReference type="Gene3D" id="1.10.287.1120">
    <property type="entry name" value="Bipartite methylase S protein"/>
    <property type="match status" value="1"/>
</dbReference>
<protein>
    <recommendedName>
        <fullName evidence="4">Type I restriction modification DNA specificity domain-containing protein</fullName>
    </recommendedName>
</protein>
<proteinExistence type="inferred from homology"/>
<comment type="similarity">
    <text evidence="1">Belongs to the type-I restriction system S methylase family.</text>
</comment>
<dbReference type="OrthoDB" id="9816225at2"/>